<keyword evidence="5 10" id="KW-0694">RNA-binding</keyword>
<feature type="domain" description="Helicase C-terminal" evidence="13">
    <location>
        <begin position="234"/>
        <end position="396"/>
    </location>
</feature>
<dbReference type="Pfam" id="PF00271">
    <property type="entry name" value="Helicase_C"/>
    <property type="match status" value="1"/>
</dbReference>
<dbReference type="CDD" id="cd17960">
    <property type="entry name" value="DEADc_DDX55"/>
    <property type="match status" value="1"/>
</dbReference>
<dbReference type="GO" id="GO:0003723">
    <property type="term" value="F:RNA binding"/>
    <property type="evidence" value="ECO:0007669"/>
    <property type="project" value="UniProtKB-UniRule"/>
</dbReference>
<dbReference type="InterPro" id="IPR027417">
    <property type="entry name" value="P-loop_NTPase"/>
</dbReference>
<evidence type="ECO:0000256" key="1">
    <source>
        <dbReference type="ARBA" id="ARBA00022741"/>
    </source>
</evidence>
<comment type="domain">
    <text evidence="10">The Q motif is unique to and characteristic of the DEAD box family of RNA helicases and controls ATP binding and hydrolysis.</text>
</comment>
<keyword evidence="3 9" id="KW-0347">Helicase</keyword>
<evidence type="ECO:0000256" key="11">
    <source>
        <dbReference type="SAM" id="MobiDB-lite"/>
    </source>
</evidence>
<dbReference type="CDD" id="cd18787">
    <property type="entry name" value="SF2_C_DEAD"/>
    <property type="match status" value="1"/>
</dbReference>
<dbReference type="InterPro" id="IPR000629">
    <property type="entry name" value="RNA-helicase_DEAD-box_CS"/>
</dbReference>
<dbReference type="InterPro" id="IPR025313">
    <property type="entry name" value="SPB4-like_CTE"/>
</dbReference>
<dbReference type="Pfam" id="PF00270">
    <property type="entry name" value="DEAD"/>
    <property type="match status" value="1"/>
</dbReference>
<dbReference type="PANTHER" id="PTHR24031">
    <property type="entry name" value="RNA HELICASE"/>
    <property type="match status" value="1"/>
</dbReference>
<dbReference type="InterPro" id="IPR056330">
    <property type="entry name" value="CTT_SPB4"/>
</dbReference>
<evidence type="ECO:0000256" key="6">
    <source>
        <dbReference type="ARBA" id="ARBA00023054"/>
    </source>
</evidence>
<dbReference type="PROSITE" id="PS51194">
    <property type="entry name" value="HELICASE_CTER"/>
    <property type="match status" value="1"/>
</dbReference>
<dbReference type="Pfam" id="PF23681">
    <property type="entry name" value="CTT_SPB4"/>
    <property type="match status" value="1"/>
</dbReference>
<dbReference type="SMART" id="SM00490">
    <property type="entry name" value="HELICc"/>
    <property type="match status" value="1"/>
</dbReference>
<dbReference type="InterPro" id="IPR001650">
    <property type="entry name" value="Helicase_C-like"/>
</dbReference>
<dbReference type="SMART" id="SM00487">
    <property type="entry name" value="DEXDc"/>
    <property type="match status" value="1"/>
</dbReference>
<comment type="function">
    <text evidence="10">RNA helicase.</text>
</comment>
<evidence type="ECO:0000256" key="10">
    <source>
        <dbReference type="RuleBase" id="RU365068"/>
    </source>
</evidence>
<dbReference type="InterPro" id="IPR011545">
    <property type="entry name" value="DEAD/DEAH_box_helicase_dom"/>
</dbReference>
<dbReference type="PROSITE" id="PS51192">
    <property type="entry name" value="HELICASE_ATP_BIND_1"/>
    <property type="match status" value="1"/>
</dbReference>
<dbReference type="AlphaFoldDB" id="R4WJS8"/>
<feature type="region of interest" description="Disordered" evidence="11">
    <location>
        <begin position="519"/>
        <end position="560"/>
    </location>
</feature>
<reference evidence="14" key="1">
    <citation type="journal article" date="2013" name="PLoS ONE">
        <title>Gene expression in gut symbiotic organ of stinkbug affected by extracellular bacterial symbiont.</title>
        <authorList>
            <person name="Futahashi R."/>
            <person name="Tanaka K."/>
            <person name="Tanahashi M."/>
            <person name="Nikoh N."/>
            <person name="Kikuchi Y."/>
            <person name="Lee B.L."/>
            <person name="Fukatsu T."/>
        </authorList>
    </citation>
    <scope>NUCLEOTIDE SEQUENCE</scope>
    <source>
        <tissue evidence="14">Midgut</tissue>
    </source>
</reference>
<name>R4WJS8_RIPPE</name>
<dbReference type="SMART" id="SM01178">
    <property type="entry name" value="DUF4217"/>
    <property type="match status" value="1"/>
</dbReference>
<comment type="similarity">
    <text evidence="7">Belongs to the DEAD box helicase family. DDX55/SPB4 subfamily.</text>
</comment>
<dbReference type="EC" id="3.6.4.13" evidence="10"/>
<dbReference type="GO" id="GO:0003724">
    <property type="term" value="F:RNA helicase activity"/>
    <property type="evidence" value="ECO:0007669"/>
    <property type="project" value="UniProtKB-EC"/>
</dbReference>
<dbReference type="Gene3D" id="3.40.50.300">
    <property type="entry name" value="P-loop containing nucleotide triphosphate hydrolases"/>
    <property type="match status" value="2"/>
</dbReference>
<dbReference type="SUPFAM" id="SSF52540">
    <property type="entry name" value="P-loop containing nucleoside triphosphate hydrolases"/>
    <property type="match status" value="1"/>
</dbReference>
<dbReference type="GO" id="GO:0016887">
    <property type="term" value="F:ATP hydrolysis activity"/>
    <property type="evidence" value="ECO:0007669"/>
    <property type="project" value="RHEA"/>
</dbReference>
<dbReference type="InterPro" id="IPR014001">
    <property type="entry name" value="Helicase_ATP-bd"/>
</dbReference>
<evidence type="ECO:0000256" key="4">
    <source>
        <dbReference type="ARBA" id="ARBA00022840"/>
    </source>
</evidence>
<proteinExistence type="evidence at transcript level"/>
<feature type="compositionally biased region" description="Basic residues" evidence="11">
    <location>
        <begin position="527"/>
        <end position="539"/>
    </location>
</feature>
<dbReference type="FunFam" id="3.40.50.300:FF:000877">
    <property type="entry name" value="RNA helicase"/>
    <property type="match status" value="1"/>
</dbReference>
<feature type="domain" description="Helicase ATP-binding" evidence="12">
    <location>
        <begin position="36"/>
        <end position="218"/>
    </location>
</feature>
<sequence>MFAEWEKVEPPLCDFILDTIRDFNFDRMTPVQASCIPLLLQNKDVAAEAVTGSGKTLAFLVPMLQRMFKRPEKWKKLEIGGLIISPTRELAVQTSVVLTKFLEHMADPFIQALIIGGTNVNDEIEKLTREGANIIVCTPGRLDDILERGSTLLHKALKALEMLVLDEADRLLELGFEKSLNTILAYLPKQRRTGLFSATQTRQLELLVRSGLRNPVIVSVKQSDCDSAISTPKELTNLYKICKPSEKLIYTIKFLKHHGPNEKYIVFFLTCACVEYFSSLLVELLPNFTFFPLHGKMKKKRQKILNKFREVDCGVLLCTDVMERGIDIPDVNWVVQFDPPTSAAAFVHRCGRTARIGHIGSALTLLMPNEDAYVDFIQRNQKVSLQEYEDVDCSEEIDKVGKVAKKLQLKDRAFFDKANQAFVSYIRAYKNHECNFILRDKDLDLSGLAKAFGLLKLPKMPELRNVSVEYEAVDMDFNSIEYKDKQKEASRLSKLQIYKETGIWPGKVIRNKSSVPWSVTKQNKEERKKRRKEKLLKKQQKIEEGKTKKKRKRKSMTDEQWKELEENIAFLKKAKKSQDVDIDDLDLSDT</sequence>
<dbReference type="PROSITE" id="PS00039">
    <property type="entry name" value="DEAD_ATP_HELICASE"/>
    <property type="match status" value="1"/>
</dbReference>
<keyword evidence="4 9" id="KW-0067">ATP-binding</keyword>
<evidence type="ECO:0000313" key="14">
    <source>
        <dbReference type="EMBL" id="BAN21070.1"/>
    </source>
</evidence>
<comment type="catalytic activity">
    <reaction evidence="8 10">
        <text>ATP + H2O = ADP + phosphate + H(+)</text>
        <dbReference type="Rhea" id="RHEA:13065"/>
        <dbReference type="ChEBI" id="CHEBI:15377"/>
        <dbReference type="ChEBI" id="CHEBI:15378"/>
        <dbReference type="ChEBI" id="CHEBI:30616"/>
        <dbReference type="ChEBI" id="CHEBI:43474"/>
        <dbReference type="ChEBI" id="CHEBI:456216"/>
        <dbReference type="EC" id="3.6.4.13"/>
    </reaction>
</comment>
<keyword evidence="1 9" id="KW-0547">Nucleotide-binding</keyword>
<dbReference type="EMBL" id="AK417855">
    <property type="protein sequence ID" value="BAN21070.1"/>
    <property type="molecule type" value="mRNA"/>
</dbReference>
<evidence type="ECO:0000256" key="5">
    <source>
        <dbReference type="ARBA" id="ARBA00022884"/>
    </source>
</evidence>
<evidence type="ECO:0000256" key="2">
    <source>
        <dbReference type="ARBA" id="ARBA00022801"/>
    </source>
</evidence>
<evidence type="ECO:0000256" key="3">
    <source>
        <dbReference type="ARBA" id="ARBA00022806"/>
    </source>
</evidence>
<keyword evidence="6" id="KW-0175">Coiled coil</keyword>
<dbReference type="GO" id="GO:0005524">
    <property type="term" value="F:ATP binding"/>
    <property type="evidence" value="ECO:0007669"/>
    <property type="project" value="UniProtKB-UniRule"/>
</dbReference>
<dbReference type="Pfam" id="PF13959">
    <property type="entry name" value="CTE_SPB4"/>
    <property type="match status" value="1"/>
</dbReference>
<evidence type="ECO:0000259" key="13">
    <source>
        <dbReference type="PROSITE" id="PS51194"/>
    </source>
</evidence>
<evidence type="ECO:0000259" key="12">
    <source>
        <dbReference type="PROSITE" id="PS51192"/>
    </source>
</evidence>
<evidence type="ECO:0000256" key="9">
    <source>
        <dbReference type="RuleBase" id="RU000492"/>
    </source>
</evidence>
<keyword evidence="2 9" id="KW-0378">Hydrolase</keyword>
<evidence type="ECO:0000256" key="7">
    <source>
        <dbReference type="ARBA" id="ARBA00038002"/>
    </source>
</evidence>
<organism evidence="14">
    <name type="scientific">Riptortus pedestris</name>
    <name type="common">Bean bug</name>
    <dbReference type="NCBI Taxonomy" id="329032"/>
    <lineage>
        <taxon>Eukaryota</taxon>
        <taxon>Metazoa</taxon>
        <taxon>Ecdysozoa</taxon>
        <taxon>Arthropoda</taxon>
        <taxon>Hexapoda</taxon>
        <taxon>Insecta</taxon>
        <taxon>Pterygota</taxon>
        <taxon>Neoptera</taxon>
        <taxon>Paraneoptera</taxon>
        <taxon>Hemiptera</taxon>
        <taxon>Heteroptera</taxon>
        <taxon>Panheteroptera</taxon>
        <taxon>Pentatomomorpha</taxon>
        <taxon>Coreoidea</taxon>
        <taxon>Alydidae</taxon>
        <taxon>Riptortus</taxon>
    </lineage>
</organism>
<protein>
    <recommendedName>
        <fullName evidence="10">ATP-dependent RNA helicase</fullName>
        <ecNumber evidence="10">3.6.4.13</ecNumber>
    </recommendedName>
</protein>
<accession>R4WJS8</accession>
<evidence type="ECO:0000256" key="8">
    <source>
        <dbReference type="ARBA" id="ARBA00047984"/>
    </source>
</evidence>